<proteinExistence type="predicted"/>
<accession>A0A5B8MDN2</accession>
<keyword evidence="1" id="KW-0687">Ribonucleoprotein</keyword>
<dbReference type="InterPro" id="IPR016095">
    <property type="entry name" value="Ribosomal_uL1_3-a/b-sand"/>
</dbReference>
<dbReference type="Proteomes" id="UP000316726">
    <property type="component" value="Chromosome 2"/>
</dbReference>
<sequence length="257" mass="28690">MGDASVDSAQAKKAIKALYAWLKKERKEGGKGASSKQSLFDSGDSNGDDFLHLTVTLKKSNPVRKDKPVRIKISHPIYSLEEAESCLIVKDVAGEGKKKAKANIQEGNILGVSKVLRVSNLKKKFATHEQKRQLCKDYALFLADTRILPLLPKLLGKTFFKKKKQPLPVDLRGSNAKWKQNIEDAIKSTYVYLSGGSCFTVRIGRPQEHSPDQILENLLEVVEKLSSMESIGEWKNVRRIYVKTTASVSLPIYSSEE</sequence>
<name>A0A5B8MDN2_9CHLO</name>
<organism evidence="1 2">
    <name type="scientific">Chloropicon primus</name>
    <dbReference type="NCBI Taxonomy" id="1764295"/>
    <lineage>
        <taxon>Eukaryota</taxon>
        <taxon>Viridiplantae</taxon>
        <taxon>Chlorophyta</taxon>
        <taxon>Chloropicophyceae</taxon>
        <taxon>Chloropicales</taxon>
        <taxon>Chloropicaceae</taxon>
        <taxon>Chloropicon</taxon>
    </lineage>
</organism>
<dbReference type="InterPro" id="IPR023674">
    <property type="entry name" value="Ribosomal_uL1-like"/>
</dbReference>
<dbReference type="Gene3D" id="3.40.50.790">
    <property type="match status" value="1"/>
</dbReference>
<dbReference type="EMBL" id="CP031035">
    <property type="protein sequence ID" value="QDZ18708.1"/>
    <property type="molecule type" value="Genomic_DNA"/>
</dbReference>
<keyword evidence="2" id="KW-1185">Reference proteome</keyword>
<evidence type="ECO:0000313" key="2">
    <source>
        <dbReference type="Proteomes" id="UP000316726"/>
    </source>
</evidence>
<dbReference type="GO" id="GO:0005840">
    <property type="term" value="C:ribosome"/>
    <property type="evidence" value="ECO:0007669"/>
    <property type="project" value="UniProtKB-KW"/>
</dbReference>
<dbReference type="CDD" id="cd00403">
    <property type="entry name" value="Ribosomal_L1"/>
    <property type="match status" value="1"/>
</dbReference>
<dbReference type="OrthoDB" id="10251727at2759"/>
<evidence type="ECO:0000313" key="1">
    <source>
        <dbReference type="EMBL" id="QDZ18708.1"/>
    </source>
</evidence>
<protein>
    <submittedName>
        <fullName evidence="1">Ribosomal protein L1</fullName>
    </submittedName>
</protein>
<dbReference type="SUPFAM" id="SSF56808">
    <property type="entry name" value="Ribosomal protein L1"/>
    <property type="match status" value="1"/>
</dbReference>
<dbReference type="AlphaFoldDB" id="A0A5B8MDN2"/>
<dbReference type="STRING" id="1764295.A0A5B8MDN2"/>
<gene>
    <name evidence="1" type="ORF">A3770_02p12260</name>
</gene>
<dbReference type="Pfam" id="PF00687">
    <property type="entry name" value="Ribosomal_L1"/>
    <property type="match status" value="1"/>
</dbReference>
<reference evidence="1 2" key="1">
    <citation type="submission" date="2018-07" db="EMBL/GenBank/DDBJ databases">
        <title>The complete nuclear genome of the prasinophyte Chloropicon primus (CCMP1205).</title>
        <authorList>
            <person name="Pombert J.-F."/>
            <person name="Otis C."/>
            <person name="Turmel M."/>
            <person name="Lemieux C."/>
        </authorList>
    </citation>
    <scope>NUCLEOTIDE SEQUENCE [LARGE SCALE GENOMIC DNA]</scope>
    <source>
        <strain evidence="1 2">CCMP1205</strain>
    </source>
</reference>
<dbReference type="Gene3D" id="3.30.190.20">
    <property type="match status" value="1"/>
</dbReference>
<keyword evidence="1" id="KW-0689">Ribosomal protein</keyword>
<dbReference type="InterPro" id="IPR028364">
    <property type="entry name" value="Ribosomal_uL1/biogenesis"/>
</dbReference>